<name>A0ABD2LFJ8_9BILA</name>
<organism evidence="2 3">
    <name type="scientific">Heterodera trifolii</name>
    <dbReference type="NCBI Taxonomy" id="157864"/>
    <lineage>
        <taxon>Eukaryota</taxon>
        <taxon>Metazoa</taxon>
        <taxon>Ecdysozoa</taxon>
        <taxon>Nematoda</taxon>
        <taxon>Chromadorea</taxon>
        <taxon>Rhabditida</taxon>
        <taxon>Tylenchina</taxon>
        <taxon>Tylenchomorpha</taxon>
        <taxon>Tylenchoidea</taxon>
        <taxon>Heteroderidae</taxon>
        <taxon>Heteroderinae</taxon>
        <taxon>Heterodera</taxon>
    </lineage>
</organism>
<dbReference type="Proteomes" id="UP001620626">
    <property type="component" value="Unassembled WGS sequence"/>
</dbReference>
<dbReference type="Gene3D" id="3.40.50.300">
    <property type="entry name" value="P-loop containing nucleotide triphosphate hydrolases"/>
    <property type="match status" value="2"/>
</dbReference>
<feature type="compositionally biased region" description="Low complexity" evidence="1">
    <location>
        <begin position="753"/>
        <end position="765"/>
    </location>
</feature>
<evidence type="ECO:0000313" key="2">
    <source>
        <dbReference type="EMBL" id="KAL3113923.1"/>
    </source>
</evidence>
<feature type="compositionally biased region" description="Low complexity" evidence="1">
    <location>
        <begin position="486"/>
        <end position="501"/>
    </location>
</feature>
<dbReference type="AlphaFoldDB" id="A0ABD2LFJ8"/>
<evidence type="ECO:0000313" key="3">
    <source>
        <dbReference type="Proteomes" id="UP001620626"/>
    </source>
</evidence>
<feature type="compositionally biased region" description="Basic and acidic residues" evidence="1">
    <location>
        <begin position="502"/>
        <end position="517"/>
    </location>
</feature>
<feature type="region of interest" description="Disordered" evidence="1">
    <location>
        <begin position="353"/>
        <end position="464"/>
    </location>
</feature>
<feature type="compositionally biased region" description="Basic and acidic residues" evidence="1">
    <location>
        <begin position="437"/>
        <end position="446"/>
    </location>
</feature>
<gene>
    <name evidence="2" type="ORF">niasHT_017873</name>
</gene>
<proteinExistence type="predicted"/>
<sequence length="823" mass="92976">MGCAPSICARNNEIGIASFKRRSPCCNFLFKCATSSSSPPGGVELVEDIDLNLHKVLRLQPPISIEIGSGVNQPSEDRQQSVLFLFGGPGSMKGILTQELAQEFDFVTISIEDLIFSSLPRKVADTVKNTVELQELMKRDPAVINLKWVLQMISARLAATSAQRFMVDIVPELSFIFKSNAFKAGDHCQRLEEFDRKHNVLFALELFISQEHQLLANITPPPAKRSMASELDLDPITAALAEQERQRTLVFIGLPESNAARPSERVQEDREATIKILDHLEVEAEPTAVFRLGRYDPQRTTPRPLKVVMPTPTHQHVALGGWKRERARLRSQQNMVRLFIRPALTKEQLKKEYEERVRKRQQTPAPLASETQISPTTNDQTPVAAKGRNQKEANGTGETELARRNWPKTEPAQDGTGETELARRNWPDGTGPRRNRPKTELARRNWPDGTGQTELTPTADSSFTCREEAIDIDFSRAHNSAQDDGSASGNSFSAPSSSSSSKAKDKDEANNISRGFDEADKGRLEKRLEAFHDCAEPFLKYFRKQKRVVKLDLKIPYNEDLSRTVRQLFIDIGFGRNNDSIRVVLFLQSEHQAEEIDTDYYNLRKIKLTDICHDKEEPLGSQIRAIRKYIYRTAQVDEHILVLLKGLNNMEYPRTKQRINFMEYKTTYLDFYIRSISRHSPRQRCRMPFRAITSTKGEVCLFPEAMSSRLCKKIGLTFGEKLSMSETSETNREAANSRASQLSVSPAPPPEQPQAQQPYSPQQNQMMTLFPPGMELNVPLSSTTTTAPPLSPIARIANGGHGHNHHHHQQQHNNSRHPQQMSS</sequence>
<dbReference type="InterPro" id="IPR027417">
    <property type="entry name" value="P-loop_NTPase"/>
</dbReference>
<evidence type="ECO:0008006" key="4">
    <source>
        <dbReference type="Google" id="ProtNLM"/>
    </source>
</evidence>
<dbReference type="EMBL" id="JBICBT010000430">
    <property type="protein sequence ID" value="KAL3113923.1"/>
    <property type="molecule type" value="Genomic_DNA"/>
</dbReference>
<feature type="compositionally biased region" description="Polar residues" evidence="1">
    <location>
        <begin position="450"/>
        <end position="464"/>
    </location>
</feature>
<feature type="region of interest" description="Disordered" evidence="1">
    <location>
        <begin position="478"/>
        <end position="517"/>
    </location>
</feature>
<comment type="caution">
    <text evidence="2">The sequence shown here is derived from an EMBL/GenBank/DDBJ whole genome shotgun (WGS) entry which is preliminary data.</text>
</comment>
<reference evidence="2 3" key="1">
    <citation type="submission" date="2024-10" db="EMBL/GenBank/DDBJ databases">
        <authorList>
            <person name="Kim D."/>
        </authorList>
    </citation>
    <scope>NUCLEOTIDE SEQUENCE [LARGE SCALE GENOMIC DNA]</scope>
    <source>
        <strain evidence="2">BH-2024</strain>
    </source>
</reference>
<feature type="region of interest" description="Disordered" evidence="1">
    <location>
        <begin position="724"/>
        <end position="823"/>
    </location>
</feature>
<protein>
    <recommendedName>
        <fullName evidence="4">Adenylate kinase</fullName>
    </recommendedName>
</protein>
<keyword evidence="3" id="KW-1185">Reference proteome</keyword>
<feature type="compositionally biased region" description="Low complexity" evidence="1">
    <location>
        <begin position="779"/>
        <end position="788"/>
    </location>
</feature>
<accession>A0ABD2LFJ8</accession>
<feature type="compositionally biased region" description="Polar residues" evidence="1">
    <location>
        <begin position="724"/>
        <end position="744"/>
    </location>
</feature>
<evidence type="ECO:0000256" key="1">
    <source>
        <dbReference type="SAM" id="MobiDB-lite"/>
    </source>
</evidence>
<feature type="compositionally biased region" description="Polar residues" evidence="1">
    <location>
        <begin position="369"/>
        <end position="381"/>
    </location>
</feature>